<comment type="caution">
    <text evidence="3">The sequence shown here is derived from an EMBL/GenBank/DDBJ whole genome shotgun (WGS) entry which is preliminary data.</text>
</comment>
<keyword evidence="1" id="KW-0812">Transmembrane</keyword>
<dbReference type="RefSeq" id="WP_231811373.1">
    <property type="nucleotide sequence ID" value="NZ_JAJOZR010000001.1"/>
</dbReference>
<feature type="domain" description="EamA" evidence="2">
    <location>
        <begin position="157"/>
        <end position="283"/>
    </location>
</feature>
<dbReference type="SUPFAM" id="SSF103481">
    <property type="entry name" value="Multidrug resistance efflux transporter EmrE"/>
    <property type="match status" value="2"/>
</dbReference>
<evidence type="ECO:0000256" key="1">
    <source>
        <dbReference type="SAM" id="Phobius"/>
    </source>
</evidence>
<dbReference type="PROSITE" id="PS51257">
    <property type="entry name" value="PROKAR_LIPOPROTEIN"/>
    <property type="match status" value="1"/>
</dbReference>
<proteinExistence type="predicted"/>
<accession>A0A9X1NNR0</accession>
<feature type="transmembrane region" description="Helical" evidence="1">
    <location>
        <begin position="104"/>
        <end position="121"/>
    </location>
</feature>
<name>A0A9X1NNR0_9HYPH</name>
<feature type="transmembrane region" description="Helical" evidence="1">
    <location>
        <begin position="80"/>
        <end position="98"/>
    </location>
</feature>
<gene>
    <name evidence="3" type="ORF">LRX75_01145</name>
</gene>
<dbReference type="EMBL" id="JAJOZR010000001">
    <property type="protein sequence ID" value="MCD7107633.1"/>
    <property type="molecule type" value="Genomic_DNA"/>
</dbReference>
<feature type="transmembrane region" description="Helical" evidence="1">
    <location>
        <begin position="241"/>
        <end position="260"/>
    </location>
</feature>
<dbReference type="GO" id="GO:0016020">
    <property type="term" value="C:membrane"/>
    <property type="evidence" value="ECO:0007669"/>
    <property type="project" value="InterPro"/>
</dbReference>
<feature type="transmembrane region" description="Helical" evidence="1">
    <location>
        <begin position="266"/>
        <end position="285"/>
    </location>
</feature>
<organism evidence="3 4">
    <name type="scientific">Rhizobium quercicola</name>
    <dbReference type="NCBI Taxonomy" id="2901226"/>
    <lineage>
        <taxon>Bacteria</taxon>
        <taxon>Pseudomonadati</taxon>
        <taxon>Pseudomonadota</taxon>
        <taxon>Alphaproteobacteria</taxon>
        <taxon>Hyphomicrobiales</taxon>
        <taxon>Rhizobiaceae</taxon>
        <taxon>Rhizobium/Agrobacterium group</taxon>
        <taxon>Rhizobium</taxon>
    </lineage>
</organism>
<feature type="domain" description="EamA" evidence="2">
    <location>
        <begin position="12"/>
        <end position="142"/>
    </location>
</feature>
<protein>
    <submittedName>
        <fullName evidence="3">DMT family transporter</fullName>
    </submittedName>
</protein>
<dbReference type="InterPro" id="IPR037185">
    <property type="entry name" value="EmrE-like"/>
</dbReference>
<keyword evidence="1" id="KW-0472">Membrane</keyword>
<feature type="transmembrane region" description="Helical" evidence="1">
    <location>
        <begin position="186"/>
        <end position="204"/>
    </location>
</feature>
<reference evidence="3" key="1">
    <citation type="submission" date="2021-12" db="EMBL/GenBank/DDBJ databases">
        <authorList>
            <person name="Li Y."/>
        </authorList>
    </citation>
    <scope>NUCLEOTIDE SEQUENCE</scope>
    <source>
        <strain evidence="3">DKSPLA3</strain>
    </source>
</reference>
<dbReference type="PANTHER" id="PTHR22911:SF103">
    <property type="entry name" value="BLR2811 PROTEIN"/>
    <property type="match status" value="1"/>
</dbReference>
<dbReference type="InterPro" id="IPR000620">
    <property type="entry name" value="EamA_dom"/>
</dbReference>
<evidence type="ECO:0000259" key="2">
    <source>
        <dbReference type="Pfam" id="PF00892"/>
    </source>
</evidence>
<feature type="transmembrane region" description="Helical" evidence="1">
    <location>
        <begin position="210"/>
        <end position="229"/>
    </location>
</feature>
<sequence>MVSQIKDKGPLTGIALATAGYACFALQDAIVKWLVTDYAVPQILFFRSLVIVAIAGVLVRVRKHPSAWQSPYRKTLVLRAALMLIAWLLFYNAARALGLAELTTLYFSAPIMVMFLSILVLKETIGTGRWIACIGGFIGVVVAANPTHSPNLVPAAMCVVAGFCWAWSTILVRLVSRSESTLTQMYATSLLFGLACALSLPWVWTTPDLAGWGLLLALGLISTIGQYLLYDGFRYAPASAIAPIEYTGLMWAFLYGYLIWAEVPAVNVFVGALMIVASSILLVVWERRGRGPRRKGSPA</sequence>
<dbReference type="Pfam" id="PF00892">
    <property type="entry name" value="EamA"/>
    <property type="match status" value="2"/>
</dbReference>
<dbReference type="PANTHER" id="PTHR22911">
    <property type="entry name" value="ACYL-MALONYL CONDENSING ENZYME-RELATED"/>
    <property type="match status" value="1"/>
</dbReference>
<feature type="transmembrane region" description="Helical" evidence="1">
    <location>
        <begin position="40"/>
        <end position="59"/>
    </location>
</feature>
<feature type="transmembrane region" description="Helical" evidence="1">
    <location>
        <begin position="12"/>
        <end position="34"/>
    </location>
</feature>
<keyword evidence="1" id="KW-1133">Transmembrane helix</keyword>
<dbReference type="Proteomes" id="UP001139089">
    <property type="component" value="Unassembled WGS sequence"/>
</dbReference>
<feature type="transmembrane region" description="Helical" evidence="1">
    <location>
        <begin position="152"/>
        <end position="174"/>
    </location>
</feature>
<dbReference type="AlphaFoldDB" id="A0A9X1NNR0"/>
<evidence type="ECO:0000313" key="4">
    <source>
        <dbReference type="Proteomes" id="UP001139089"/>
    </source>
</evidence>
<keyword evidence="4" id="KW-1185">Reference proteome</keyword>
<evidence type="ECO:0000313" key="3">
    <source>
        <dbReference type="EMBL" id="MCD7107633.1"/>
    </source>
</evidence>
<feature type="transmembrane region" description="Helical" evidence="1">
    <location>
        <begin position="128"/>
        <end position="146"/>
    </location>
</feature>